<protein>
    <submittedName>
        <fullName evidence="1">Uncharacterized protein</fullName>
    </submittedName>
</protein>
<dbReference type="AlphaFoldDB" id="A0A2H5QPZ3"/>
<evidence type="ECO:0000313" key="1">
    <source>
        <dbReference type="EMBL" id="GAY66691.1"/>
    </source>
</evidence>
<evidence type="ECO:0000313" key="2">
    <source>
        <dbReference type="Proteomes" id="UP000236630"/>
    </source>
</evidence>
<proteinExistence type="predicted"/>
<organism evidence="1 2">
    <name type="scientific">Citrus unshiu</name>
    <name type="common">Satsuma mandarin</name>
    <name type="synonym">Citrus nobilis var. unshiu</name>
    <dbReference type="NCBI Taxonomy" id="55188"/>
    <lineage>
        <taxon>Eukaryota</taxon>
        <taxon>Viridiplantae</taxon>
        <taxon>Streptophyta</taxon>
        <taxon>Embryophyta</taxon>
        <taxon>Tracheophyta</taxon>
        <taxon>Spermatophyta</taxon>
        <taxon>Magnoliopsida</taxon>
        <taxon>eudicotyledons</taxon>
        <taxon>Gunneridae</taxon>
        <taxon>Pentapetalae</taxon>
        <taxon>rosids</taxon>
        <taxon>malvids</taxon>
        <taxon>Sapindales</taxon>
        <taxon>Rutaceae</taxon>
        <taxon>Aurantioideae</taxon>
        <taxon>Citrus</taxon>
    </lineage>
</organism>
<keyword evidence="2" id="KW-1185">Reference proteome</keyword>
<comment type="caution">
    <text evidence="1">The sequence shown here is derived from an EMBL/GenBank/DDBJ whole genome shotgun (WGS) entry which is preliminary data.</text>
</comment>
<name>A0A2H5QPZ3_CITUN</name>
<reference evidence="1 2" key="1">
    <citation type="journal article" date="2017" name="Front. Genet.">
        <title>Draft sequencing of the heterozygous diploid genome of Satsuma (Citrus unshiu Marc.) using a hybrid assembly approach.</title>
        <authorList>
            <person name="Shimizu T."/>
            <person name="Tanizawa Y."/>
            <person name="Mochizuki T."/>
            <person name="Nagasaki H."/>
            <person name="Yoshioka T."/>
            <person name="Toyoda A."/>
            <person name="Fujiyama A."/>
            <person name="Kaminuma E."/>
            <person name="Nakamura Y."/>
        </authorList>
    </citation>
    <scope>NUCLEOTIDE SEQUENCE [LARGE SCALE GENOMIC DNA]</scope>
    <source>
        <strain evidence="2">cv. Miyagawa wase</strain>
    </source>
</reference>
<gene>
    <name evidence="1" type="ORF">CUMW_250800</name>
</gene>
<accession>A0A2H5QPZ3</accession>
<dbReference type="EMBL" id="BDQV01000605">
    <property type="protein sequence ID" value="GAY66691.1"/>
    <property type="molecule type" value="Genomic_DNA"/>
</dbReference>
<sequence>MVKACLDCRIYKSYAWGEMT</sequence>
<dbReference type="Proteomes" id="UP000236630">
    <property type="component" value="Unassembled WGS sequence"/>
</dbReference>